<evidence type="ECO:0000313" key="1">
    <source>
        <dbReference type="EMBL" id="TSR63308.1"/>
    </source>
</evidence>
<proteinExistence type="predicted"/>
<name>A0A556V1Y0_BAGYA</name>
<accession>A0A556V1Y0</accession>
<organism evidence="1 2">
    <name type="scientific">Bagarius yarrelli</name>
    <name type="common">Goonch</name>
    <name type="synonym">Bagrus yarrelli</name>
    <dbReference type="NCBI Taxonomy" id="175774"/>
    <lineage>
        <taxon>Eukaryota</taxon>
        <taxon>Metazoa</taxon>
        <taxon>Chordata</taxon>
        <taxon>Craniata</taxon>
        <taxon>Vertebrata</taxon>
        <taxon>Euteleostomi</taxon>
        <taxon>Actinopterygii</taxon>
        <taxon>Neopterygii</taxon>
        <taxon>Teleostei</taxon>
        <taxon>Ostariophysi</taxon>
        <taxon>Siluriformes</taxon>
        <taxon>Sisoridae</taxon>
        <taxon>Sisorinae</taxon>
        <taxon>Bagarius</taxon>
    </lineage>
</organism>
<dbReference type="EMBL" id="VCAZ01000095">
    <property type="protein sequence ID" value="TSR63308.1"/>
    <property type="molecule type" value="Genomic_DNA"/>
</dbReference>
<dbReference type="AlphaFoldDB" id="A0A556V1Y0"/>
<comment type="caution">
    <text evidence="1">The sequence shown here is derived from an EMBL/GenBank/DDBJ whole genome shotgun (WGS) entry which is preliminary data.</text>
</comment>
<dbReference type="Proteomes" id="UP000319801">
    <property type="component" value="Unassembled WGS sequence"/>
</dbReference>
<keyword evidence="2" id="KW-1185">Reference proteome</keyword>
<evidence type="ECO:0000313" key="2">
    <source>
        <dbReference type="Proteomes" id="UP000319801"/>
    </source>
</evidence>
<sequence length="213" mass="23888">MKTSDLQMAIDPLTANCRERREYCFQAAFPHGSLDITEAHSLMGYDIQQGLWEKAVAGAADPNTDNIPHFCRVQLCIITLECQDSPVSKHPESETIIREIIIPKLKALKTEGNLISALGTFDYLEVENRDYRGVTLLRLTKNQNTKTRISLNASARPSLVTRTTDLPFRKESQLDFSAVPPSFSSALFLRCVSLLLNSASIVLEERRCVQQMS</sequence>
<protein>
    <submittedName>
        <fullName evidence="1">Uncharacterized protein</fullName>
    </submittedName>
</protein>
<gene>
    <name evidence="1" type="ORF">Baya_11984</name>
</gene>
<reference evidence="1 2" key="1">
    <citation type="journal article" date="2019" name="Genome Biol. Evol.">
        <title>Whole-Genome Sequencing of the Giant Devil Catfish, Bagarius yarrelli.</title>
        <authorList>
            <person name="Jiang W."/>
            <person name="Lv Y."/>
            <person name="Cheng L."/>
            <person name="Yang K."/>
            <person name="Chao B."/>
            <person name="Wang X."/>
            <person name="Li Y."/>
            <person name="Pan X."/>
            <person name="You X."/>
            <person name="Zhang Y."/>
            <person name="Yang J."/>
            <person name="Li J."/>
            <person name="Zhang X."/>
            <person name="Liu S."/>
            <person name="Sun C."/>
            <person name="Yang J."/>
            <person name="Shi Q."/>
        </authorList>
    </citation>
    <scope>NUCLEOTIDE SEQUENCE [LARGE SCALE GENOMIC DNA]</scope>
    <source>
        <strain evidence="1">JWS20170419001</strain>
        <tissue evidence="1">Muscle</tissue>
    </source>
</reference>